<dbReference type="AlphaFoldDB" id="A0A6P1YFG6"/>
<reference evidence="1 2" key="1">
    <citation type="submission" date="2020-02" db="EMBL/GenBank/DDBJ databases">
        <title>Thermophilic hydrogen producing bacteria, Caloranaerobacter azorensis.</title>
        <authorList>
            <person name="Baek K."/>
        </authorList>
    </citation>
    <scope>NUCLEOTIDE SEQUENCE [LARGE SCALE GENOMIC DNA]</scope>
    <source>
        <strain evidence="1 2">T3-1</strain>
    </source>
</reference>
<sequence>MKKVFIVIIFLTVLAFVIFNIQRNNINPLLQLEINTVDKLIIRTQMINNCPEEKKVIDKDEINKVLTLLRQTQLKKYKSIDDENGWQFWIIMNGLSIRIIENKVFINEEVYKTNTDIVNDLLKIYRDLKAAPHKYYSIQ</sequence>
<name>A0A6P1YFG6_9FIRM</name>
<proteinExistence type="predicted"/>
<gene>
    <name evidence="1" type="ORF">G3A45_10405</name>
</gene>
<dbReference type="RefSeq" id="WP_163235462.1">
    <property type="nucleotide sequence ID" value="NZ_CP048617.1"/>
</dbReference>
<dbReference type="KEGG" id="cazo:G3A45_10405"/>
<accession>A0A6P1YFG6</accession>
<evidence type="ECO:0000313" key="1">
    <source>
        <dbReference type="EMBL" id="QIB27662.1"/>
    </source>
</evidence>
<dbReference type="EMBL" id="CP048617">
    <property type="protein sequence ID" value="QIB27662.1"/>
    <property type="molecule type" value="Genomic_DNA"/>
</dbReference>
<evidence type="ECO:0000313" key="2">
    <source>
        <dbReference type="Proteomes" id="UP000464452"/>
    </source>
</evidence>
<protein>
    <submittedName>
        <fullName evidence="1">Uncharacterized protein</fullName>
    </submittedName>
</protein>
<dbReference type="Proteomes" id="UP000464452">
    <property type="component" value="Chromosome"/>
</dbReference>
<organism evidence="1 2">
    <name type="scientific">Caloranaerobacter azorensis</name>
    <dbReference type="NCBI Taxonomy" id="116090"/>
    <lineage>
        <taxon>Bacteria</taxon>
        <taxon>Bacillati</taxon>
        <taxon>Bacillota</taxon>
        <taxon>Tissierellia</taxon>
        <taxon>Tissierellales</taxon>
        <taxon>Thermohalobacteraceae</taxon>
        <taxon>Caloranaerobacter</taxon>
    </lineage>
</organism>